<dbReference type="Proteomes" id="UP000239867">
    <property type="component" value="Chromosome"/>
</dbReference>
<keyword evidence="7" id="KW-0998">Cell outer membrane</keyword>
<dbReference type="EMBL" id="CP021255">
    <property type="protein sequence ID" value="AVD70079.1"/>
    <property type="molecule type" value="Genomic_DNA"/>
</dbReference>
<dbReference type="InterPro" id="IPR003423">
    <property type="entry name" value="OMP_efflux"/>
</dbReference>
<evidence type="ECO:0000313" key="8">
    <source>
        <dbReference type="EMBL" id="AVD70079.1"/>
    </source>
</evidence>
<evidence type="ECO:0000256" key="7">
    <source>
        <dbReference type="ARBA" id="ARBA00023237"/>
    </source>
</evidence>
<organism evidence="8 9">
    <name type="scientific">Desulfobulbus oralis</name>
    <dbReference type="NCBI Taxonomy" id="1986146"/>
    <lineage>
        <taxon>Bacteria</taxon>
        <taxon>Pseudomonadati</taxon>
        <taxon>Thermodesulfobacteriota</taxon>
        <taxon>Desulfobulbia</taxon>
        <taxon>Desulfobulbales</taxon>
        <taxon>Desulfobulbaceae</taxon>
        <taxon>Desulfobulbus</taxon>
    </lineage>
</organism>
<evidence type="ECO:0008006" key="10">
    <source>
        <dbReference type="Google" id="ProtNLM"/>
    </source>
</evidence>
<dbReference type="GO" id="GO:0015288">
    <property type="term" value="F:porin activity"/>
    <property type="evidence" value="ECO:0007669"/>
    <property type="project" value="TreeGrafter"/>
</dbReference>
<evidence type="ECO:0000313" key="9">
    <source>
        <dbReference type="Proteomes" id="UP000239867"/>
    </source>
</evidence>
<dbReference type="PANTHER" id="PTHR30026:SF23">
    <property type="entry name" value="TO APRF-PUTATIVE OUTER MEMBRANE EFFLUX PROTEIN OR SECRETED ALKALINE PHOSPHATASE-RELATED"/>
    <property type="match status" value="1"/>
</dbReference>
<keyword evidence="9" id="KW-1185">Reference proteome</keyword>
<gene>
    <name evidence="8" type="ORF">CAY53_00115</name>
</gene>
<keyword evidence="5" id="KW-0812">Transmembrane</keyword>
<evidence type="ECO:0000256" key="2">
    <source>
        <dbReference type="ARBA" id="ARBA00007613"/>
    </source>
</evidence>
<reference evidence="8 9" key="1">
    <citation type="journal article" date="2018" name="MBio">
        <title>Insights into the evolution of host association through the isolation and characterization of a novel human periodontal pathobiont, Desulfobulbus oralis.</title>
        <authorList>
            <person name="Cross K.L."/>
            <person name="Chirania P."/>
            <person name="Xiong W."/>
            <person name="Beall C.J."/>
            <person name="Elkins J.G."/>
            <person name="Giannone R.J."/>
            <person name="Griffen A.L."/>
            <person name="Guss A.M."/>
            <person name="Hettich R.L."/>
            <person name="Joshi S.S."/>
            <person name="Mokrzan E.M."/>
            <person name="Martin R.K."/>
            <person name="Zhulin I.B."/>
            <person name="Leys E.J."/>
            <person name="Podar M."/>
        </authorList>
    </citation>
    <scope>NUCLEOTIDE SEQUENCE [LARGE SCALE GENOMIC DNA]</scope>
    <source>
        <strain evidence="8 9">ORNL</strain>
    </source>
</reference>
<dbReference type="KEGG" id="deo:CAY53_00115"/>
<dbReference type="GO" id="GO:0009279">
    <property type="term" value="C:cell outer membrane"/>
    <property type="evidence" value="ECO:0007669"/>
    <property type="project" value="UniProtKB-SubCell"/>
</dbReference>
<protein>
    <recommendedName>
        <fullName evidence="10">Transporter</fullName>
    </recommendedName>
</protein>
<dbReference type="GO" id="GO:0015562">
    <property type="term" value="F:efflux transmembrane transporter activity"/>
    <property type="evidence" value="ECO:0007669"/>
    <property type="project" value="InterPro"/>
</dbReference>
<dbReference type="SUPFAM" id="SSF56954">
    <property type="entry name" value="Outer membrane efflux proteins (OEP)"/>
    <property type="match status" value="1"/>
</dbReference>
<keyword evidence="6" id="KW-0472">Membrane</keyword>
<dbReference type="AlphaFoldDB" id="A0A2L1GK89"/>
<name>A0A2L1GK89_9BACT</name>
<proteinExistence type="inferred from homology"/>
<dbReference type="PANTHER" id="PTHR30026">
    <property type="entry name" value="OUTER MEMBRANE PROTEIN TOLC"/>
    <property type="match status" value="1"/>
</dbReference>
<evidence type="ECO:0000256" key="5">
    <source>
        <dbReference type="ARBA" id="ARBA00022692"/>
    </source>
</evidence>
<evidence type="ECO:0000256" key="3">
    <source>
        <dbReference type="ARBA" id="ARBA00022448"/>
    </source>
</evidence>
<comment type="similarity">
    <text evidence="2">Belongs to the outer membrane factor (OMF) (TC 1.B.17) family.</text>
</comment>
<keyword evidence="4" id="KW-1134">Transmembrane beta strand</keyword>
<dbReference type="OrthoDB" id="9764652at2"/>
<evidence type="ECO:0000256" key="6">
    <source>
        <dbReference type="ARBA" id="ARBA00023136"/>
    </source>
</evidence>
<evidence type="ECO:0000256" key="1">
    <source>
        <dbReference type="ARBA" id="ARBA00004442"/>
    </source>
</evidence>
<accession>A0A2L1GK89</accession>
<keyword evidence="3" id="KW-0813">Transport</keyword>
<dbReference type="Pfam" id="PF02321">
    <property type="entry name" value="OEP"/>
    <property type="match status" value="1"/>
</dbReference>
<dbReference type="Gene3D" id="1.20.1600.10">
    <property type="entry name" value="Outer membrane efflux proteins (OEP)"/>
    <property type="match status" value="1"/>
</dbReference>
<comment type="subcellular location">
    <subcellularLocation>
        <location evidence="1">Cell outer membrane</location>
    </subcellularLocation>
</comment>
<evidence type="ECO:0000256" key="4">
    <source>
        <dbReference type="ARBA" id="ARBA00022452"/>
    </source>
</evidence>
<dbReference type="InterPro" id="IPR051906">
    <property type="entry name" value="TolC-like"/>
</dbReference>
<dbReference type="GO" id="GO:1990281">
    <property type="term" value="C:efflux pump complex"/>
    <property type="evidence" value="ECO:0007669"/>
    <property type="project" value="TreeGrafter"/>
</dbReference>
<sequence>MRPSSENQRDRQGDKMNATMKRTGVTLGMAVLLLSGCGTKNPKPDLDLRQERSAAFHERMGADAAMEPIHGELTLPLAIARAIKYNLDHRVKLMESAVAREQLTLARMSYLPTVVASAGYSSRSNEAGAVSRSLLTGDISLEYSTSQEKDHTLSTLRASWDMIDFGLTYFTVSQKTEEIGIAEEQRRKVVQNIIQDVQEAYWRAYIAQELLAEVDALAAESEKALVHFKGLAHKGKVDPKEGLNQQRELLQIRYNMRGLQEQLAQGRIHLNALLNLPPNSQYHLQAVVRESLPVIAANADKLEGMALAMRPELRMEDSKLKISQAEVKKSILEMLPHAELWGQLNNDTNRYLYNESWGEVGAQLSWNLLGAAQGLGRHGVYKAETELAEARHQALSMAVLAQVHLAVNRYGIALKKYEDASELEEVSGNLAAMLQRDKKREGTAGYGRIRANLQATATKMESMLAYAEVQNALMRVYNSLGVDPMEEMTDEAGVAELAGRIERHLQKVNESLVQ</sequence>